<organism evidence="1 2">
    <name type="scientific">Laspinema olomoucense D3b</name>
    <dbReference type="NCBI Taxonomy" id="2953688"/>
    <lineage>
        <taxon>Bacteria</taxon>
        <taxon>Bacillati</taxon>
        <taxon>Cyanobacteriota</taxon>
        <taxon>Cyanophyceae</taxon>
        <taxon>Oscillatoriophycideae</taxon>
        <taxon>Oscillatoriales</taxon>
        <taxon>Laspinemataceae</taxon>
        <taxon>Laspinema</taxon>
        <taxon>Laspinema olomoucense</taxon>
    </lineage>
</organism>
<accession>A0ABT2N102</accession>
<sequence>MSGVAACSQSSRASKVTQMTNIPLLDSFDFRQAIVMPTFKPKQLHRVNPLSVFNGGRYRIILPDRPIRIRNLQTRKATPIVRLFQHLSQVPQQFKPTFGECWGH</sequence>
<proteinExistence type="predicted"/>
<gene>
    <name evidence="1" type="ORF">NG792_01255</name>
</gene>
<reference evidence="1 2" key="1">
    <citation type="journal article" date="2022" name="Front. Microbiol.">
        <title>High genomic differentiation and limited gene flow indicate recent cryptic speciation within the genus Laspinema (cyanobacteria).</title>
        <authorList>
            <person name="Stanojkovic A."/>
            <person name="Skoupy S."/>
            <person name="Skaloud P."/>
            <person name="Dvorak P."/>
        </authorList>
    </citation>
    <scope>NUCLEOTIDE SEQUENCE [LARGE SCALE GENOMIC DNA]</scope>
    <source>
        <strain evidence="1 2">D3b</strain>
    </source>
</reference>
<evidence type="ECO:0000313" key="1">
    <source>
        <dbReference type="EMBL" id="MCT7976348.1"/>
    </source>
</evidence>
<comment type="caution">
    <text evidence="1">The sequence shown here is derived from an EMBL/GenBank/DDBJ whole genome shotgun (WGS) entry which is preliminary data.</text>
</comment>
<keyword evidence="2" id="KW-1185">Reference proteome</keyword>
<name>A0ABT2N102_9CYAN</name>
<dbReference type="Proteomes" id="UP001525961">
    <property type="component" value="Unassembled WGS sequence"/>
</dbReference>
<protein>
    <submittedName>
        <fullName evidence="1">Uncharacterized protein</fullName>
    </submittedName>
</protein>
<dbReference type="EMBL" id="JAMXFA010000001">
    <property type="protein sequence ID" value="MCT7976348.1"/>
    <property type="molecule type" value="Genomic_DNA"/>
</dbReference>
<dbReference type="RefSeq" id="WP_261198881.1">
    <property type="nucleotide sequence ID" value="NZ_JAMXFA010000001.1"/>
</dbReference>
<evidence type="ECO:0000313" key="2">
    <source>
        <dbReference type="Proteomes" id="UP001525961"/>
    </source>
</evidence>